<evidence type="ECO:0008006" key="2">
    <source>
        <dbReference type="Google" id="ProtNLM"/>
    </source>
</evidence>
<protein>
    <recommendedName>
        <fullName evidence="2">Transposase</fullName>
    </recommendedName>
</protein>
<evidence type="ECO:0000313" key="1">
    <source>
        <dbReference type="EMBL" id="MXY33530.1"/>
    </source>
</evidence>
<organism evidence="1">
    <name type="scientific">Boseongicola sp. SB0664_bin_43</name>
    <dbReference type="NCBI Taxonomy" id="2604844"/>
    <lineage>
        <taxon>Bacteria</taxon>
        <taxon>Pseudomonadati</taxon>
        <taxon>Pseudomonadota</taxon>
        <taxon>Alphaproteobacteria</taxon>
        <taxon>Rhodobacterales</taxon>
        <taxon>Paracoccaceae</taxon>
        <taxon>Boseongicola</taxon>
    </lineage>
</organism>
<proteinExistence type="predicted"/>
<accession>A0A6B0Y1B2</accession>
<comment type="caution">
    <text evidence="1">The sequence shown here is derived from an EMBL/GenBank/DDBJ whole genome shotgun (WGS) entry which is preliminary data.</text>
</comment>
<dbReference type="EMBL" id="VXRY01000221">
    <property type="protein sequence ID" value="MXY33530.1"/>
    <property type="molecule type" value="Genomic_DNA"/>
</dbReference>
<reference evidence="1" key="1">
    <citation type="submission" date="2019-09" db="EMBL/GenBank/DDBJ databases">
        <title>Characterisation of the sponge microbiome using genome-centric metagenomics.</title>
        <authorList>
            <person name="Engelberts J.P."/>
            <person name="Robbins S.J."/>
            <person name="De Goeij J.M."/>
            <person name="Aranda M."/>
            <person name="Bell S.C."/>
            <person name="Webster N.S."/>
        </authorList>
    </citation>
    <scope>NUCLEOTIDE SEQUENCE</scope>
    <source>
        <strain evidence="1">SB0664_bin_43</strain>
    </source>
</reference>
<name>A0A6B0Y1B2_9RHOB</name>
<gene>
    <name evidence="1" type="ORF">F4Y60_05460</name>
</gene>
<dbReference type="AlphaFoldDB" id="A0A6B0Y1B2"/>
<sequence>MTMPGEIRQIAVTDLGHERPTLLLSNQMDDPAARLVDRYVRRMVIENIIADAIDFFHMDALSAAVPLRIDLDVQLTLMASSLYRLLGIRVGQGFEVAKARTIFRKLVNASAAIRITEDEIIVTLGRRANNPLLLAARYAEIAQPIPWLGNRTLRIRFS</sequence>